<organism evidence="4 5">
    <name type="scientific">Pristionchus fissidentatus</name>
    <dbReference type="NCBI Taxonomy" id="1538716"/>
    <lineage>
        <taxon>Eukaryota</taxon>
        <taxon>Metazoa</taxon>
        <taxon>Ecdysozoa</taxon>
        <taxon>Nematoda</taxon>
        <taxon>Chromadorea</taxon>
        <taxon>Rhabditida</taxon>
        <taxon>Rhabditina</taxon>
        <taxon>Diplogasteromorpha</taxon>
        <taxon>Diplogasteroidea</taxon>
        <taxon>Neodiplogasteridae</taxon>
        <taxon>Pristionchus</taxon>
    </lineage>
</organism>
<evidence type="ECO:0000313" key="5">
    <source>
        <dbReference type="Proteomes" id="UP001432322"/>
    </source>
</evidence>
<feature type="compositionally biased region" description="Low complexity" evidence="2">
    <location>
        <begin position="196"/>
        <end position="207"/>
    </location>
</feature>
<dbReference type="Proteomes" id="UP001432322">
    <property type="component" value="Unassembled WGS sequence"/>
</dbReference>
<gene>
    <name evidence="4" type="ORF">PFISCL1PPCAC_16746</name>
</gene>
<keyword evidence="1" id="KW-0238">DNA-binding</keyword>
<feature type="compositionally biased region" description="Basic and acidic residues" evidence="2">
    <location>
        <begin position="182"/>
        <end position="194"/>
    </location>
</feature>
<feature type="non-terminal residue" evidence="4">
    <location>
        <position position="1"/>
    </location>
</feature>
<dbReference type="GO" id="GO:0003677">
    <property type="term" value="F:DNA binding"/>
    <property type="evidence" value="ECO:0007669"/>
    <property type="project" value="UniProtKB-KW"/>
</dbReference>
<keyword evidence="5" id="KW-1185">Reference proteome</keyword>
<evidence type="ECO:0000256" key="1">
    <source>
        <dbReference type="ARBA" id="ARBA00023125"/>
    </source>
</evidence>
<name>A0AAV5W6F2_9BILA</name>
<feature type="region of interest" description="Disordered" evidence="2">
    <location>
        <begin position="168"/>
        <end position="207"/>
    </location>
</feature>
<dbReference type="GO" id="GO:0070876">
    <property type="term" value="C:SOSS complex"/>
    <property type="evidence" value="ECO:0007669"/>
    <property type="project" value="TreeGrafter"/>
</dbReference>
<dbReference type="PANTHER" id="PTHR13356:SF0">
    <property type="entry name" value="SOSS COMPLEX SUBUNIT B HOMOLOG"/>
    <property type="match status" value="1"/>
</dbReference>
<protein>
    <recommendedName>
        <fullName evidence="3">Single-stranded DNA binding protein Ssb-like OB fold domain-containing protein</fullName>
    </recommendedName>
</protein>
<dbReference type="FunFam" id="2.40.50.140:FF:000072">
    <property type="entry name" value="SOSS complex subunit B2"/>
    <property type="match status" value="1"/>
</dbReference>
<dbReference type="AlphaFoldDB" id="A0AAV5W6F2"/>
<dbReference type="PANTHER" id="PTHR13356">
    <property type="entry name" value="OB FOLD NUCLEIC ACID BINDING PROTEIN-RELATED"/>
    <property type="match status" value="1"/>
</dbReference>
<dbReference type="GO" id="GO:0010212">
    <property type="term" value="P:response to ionizing radiation"/>
    <property type="evidence" value="ECO:0007669"/>
    <property type="project" value="TreeGrafter"/>
</dbReference>
<proteinExistence type="predicted"/>
<evidence type="ECO:0000259" key="3">
    <source>
        <dbReference type="Pfam" id="PF21473"/>
    </source>
</evidence>
<dbReference type="GO" id="GO:0044818">
    <property type="term" value="P:mitotic G2/M transition checkpoint"/>
    <property type="evidence" value="ECO:0007669"/>
    <property type="project" value="TreeGrafter"/>
</dbReference>
<evidence type="ECO:0000313" key="4">
    <source>
        <dbReference type="EMBL" id="GMT25449.1"/>
    </source>
</evidence>
<dbReference type="InterPro" id="IPR048970">
    <property type="entry name" value="OB_Ssb-like"/>
</dbReference>
<dbReference type="InterPro" id="IPR051231">
    <property type="entry name" value="SOSS-B"/>
</dbReference>
<feature type="domain" description="Single-stranded DNA binding protein Ssb-like OB fold" evidence="3">
    <location>
        <begin position="48"/>
        <end position="100"/>
    </location>
</feature>
<comment type="caution">
    <text evidence="4">The sequence shown here is derived from an EMBL/GenBank/DDBJ whole genome shotgun (WGS) entry which is preliminary data.</text>
</comment>
<dbReference type="GO" id="GO:0000724">
    <property type="term" value="P:double-strand break repair via homologous recombination"/>
    <property type="evidence" value="ECO:0007669"/>
    <property type="project" value="TreeGrafter"/>
</dbReference>
<evidence type="ECO:0000256" key="2">
    <source>
        <dbReference type="SAM" id="MobiDB-lite"/>
    </source>
</evidence>
<dbReference type="Gene3D" id="2.40.50.140">
    <property type="entry name" value="Nucleic acid-binding proteins"/>
    <property type="match status" value="1"/>
</dbReference>
<dbReference type="Pfam" id="PF21473">
    <property type="entry name" value="OB_Ssb-like"/>
    <property type="match status" value="1"/>
</dbReference>
<dbReference type="GO" id="GO:0005694">
    <property type="term" value="C:chromosome"/>
    <property type="evidence" value="ECO:0007669"/>
    <property type="project" value="UniProtKB-ARBA"/>
</dbReference>
<sequence>AEMNQPDFKPTMIKELTPGIQSVNCFFIVIEKTPAVGFRNTVGDFTTVRVADQTGSINLNFFTNEYADCLHPGDICKLKNGHTTMFRGCMSLQCGKAGELFKMSEFCLAFSETPNMSEYNADWAAQFPAKPRPGFEVPVDDPHATPAIGAPPRINAQPLMNLIPPGMSLPGGAGGGGAPMTRDPRAAKRFHDPRSAAAAAAASRGDQ</sequence>
<reference evidence="4" key="1">
    <citation type="submission" date="2023-10" db="EMBL/GenBank/DDBJ databases">
        <title>Genome assembly of Pristionchus species.</title>
        <authorList>
            <person name="Yoshida K."/>
            <person name="Sommer R.J."/>
        </authorList>
    </citation>
    <scope>NUCLEOTIDE SEQUENCE</scope>
    <source>
        <strain evidence="4">RS5133</strain>
    </source>
</reference>
<dbReference type="InterPro" id="IPR012340">
    <property type="entry name" value="NA-bd_OB-fold"/>
</dbReference>
<accession>A0AAV5W6F2</accession>
<dbReference type="CDD" id="cd04491">
    <property type="entry name" value="SoSSB_OBF"/>
    <property type="match status" value="1"/>
</dbReference>
<feature type="compositionally biased region" description="Gly residues" evidence="2">
    <location>
        <begin position="169"/>
        <end position="178"/>
    </location>
</feature>
<dbReference type="SUPFAM" id="SSF50249">
    <property type="entry name" value="Nucleic acid-binding proteins"/>
    <property type="match status" value="1"/>
</dbReference>
<dbReference type="EMBL" id="BTSY01000004">
    <property type="protein sequence ID" value="GMT25449.1"/>
    <property type="molecule type" value="Genomic_DNA"/>
</dbReference>